<dbReference type="PROSITE" id="PS51257">
    <property type="entry name" value="PROKAR_LIPOPROTEIN"/>
    <property type="match status" value="1"/>
</dbReference>
<name>A0ABT0A1R7_9GAMM</name>
<dbReference type="EMBL" id="JALGCL010000001">
    <property type="protein sequence ID" value="MCJ0824926.1"/>
    <property type="molecule type" value="Genomic_DNA"/>
</dbReference>
<feature type="region of interest" description="Disordered" evidence="1">
    <location>
        <begin position="27"/>
        <end position="49"/>
    </location>
</feature>
<sequence length="230" mass="24534">MNILRNGTLVLILAGLPLVAACGRQPLPATDPGKETTAAGPETSKPQTMIGKTVAREIDKARKELATGNISLNGHDVTINGRDYARTDDDTRPKAEITPAGDLLLDGKAVAVSPQQRAMLLQYREQIIAIADAGMTLGSKGAELAGKAIGESLGALFSGDTDAIEKRVEAEAAKIEAEAKLLCRQLPPMLETQQQLAASLPQFKPYATLTREDVDDCARDMDRKGAWSTR</sequence>
<protein>
    <submittedName>
        <fullName evidence="3">YggN family protein</fullName>
    </submittedName>
</protein>
<keyword evidence="4" id="KW-1185">Reference proteome</keyword>
<gene>
    <name evidence="3" type="ORF">MQC88_02950</name>
</gene>
<feature type="chain" id="PRO_5045326083" evidence="2">
    <location>
        <begin position="21"/>
        <end position="230"/>
    </location>
</feature>
<feature type="signal peptide" evidence="2">
    <location>
        <begin position="1"/>
        <end position="20"/>
    </location>
</feature>
<comment type="caution">
    <text evidence="3">The sequence shown here is derived from an EMBL/GenBank/DDBJ whole genome shotgun (WGS) entry which is preliminary data.</text>
</comment>
<evidence type="ECO:0000256" key="2">
    <source>
        <dbReference type="SAM" id="SignalP"/>
    </source>
</evidence>
<keyword evidence="2" id="KW-0732">Signal</keyword>
<reference evidence="3 4" key="1">
    <citation type="submission" date="2022-03" db="EMBL/GenBank/DDBJ databases">
        <title>Luteimonas soily sp. nov., a novel bacterium isolated from the soil.</title>
        <authorList>
            <person name="Zhang X."/>
        </authorList>
    </citation>
    <scope>NUCLEOTIDE SEQUENCE [LARGE SCALE GENOMIC DNA]</scope>
    <source>
        <strain evidence="3 4">50</strain>
    </source>
</reference>
<accession>A0ABT0A1R7</accession>
<dbReference type="RefSeq" id="WP_243319095.1">
    <property type="nucleotide sequence ID" value="NZ_JALGCL010000001.1"/>
</dbReference>
<evidence type="ECO:0000313" key="3">
    <source>
        <dbReference type="EMBL" id="MCJ0824926.1"/>
    </source>
</evidence>
<organism evidence="3 4">
    <name type="scientific">Cognatiluteimonas sedimenti</name>
    <dbReference type="NCBI Taxonomy" id="2927791"/>
    <lineage>
        <taxon>Bacteria</taxon>
        <taxon>Pseudomonadati</taxon>
        <taxon>Pseudomonadota</taxon>
        <taxon>Gammaproteobacteria</taxon>
        <taxon>Lysobacterales</taxon>
        <taxon>Lysobacteraceae</taxon>
        <taxon>Cognatiluteimonas</taxon>
    </lineage>
</organism>
<proteinExistence type="predicted"/>
<dbReference type="Proteomes" id="UP001165423">
    <property type="component" value="Unassembled WGS sequence"/>
</dbReference>
<evidence type="ECO:0000256" key="1">
    <source>
        <dbReference type="SAM" id="MobiDB-lite"/>
    </source>
</evidence>
<evidence type="ECO:0000313" key="4">
    <source>
        <dbReference type="Proteomes" id="UP001165423"/>
    </source>
</evidence>